<dbReference type="AlphaFoldDB" id="A0A1C7MZ60"/>
<evidence type="ECO:0008006" key="4">
    <source>
        <dbReference type="Google" id="ProtNLM"/>
    </source>
</evidence>
<dbReference type="InParanoid" id="A0A1C7MZ60"/>
<gene>
    <name evidence="2" type="ORF">A0J61_09834</name>
</gene>
<feature type="compositionally biased region" description="Low complexity" evidence="1">
    <location>
        <begin position="152"/>
        <end position="165"/>
    </location>
</feature>
<dbReference type="Gene3D" id="2.60.40.10">
    <property type="entry name" value="Immunoglobulins"/>
    <property type="match status" value="1"/>
</dbReference>
<feature type="region of interest" description="Disordered" evidence="1">
    <location>
        <begin position="146"/>
        <end position="173"/>
    </location>
</feature>
<evidence type="ECO:0000313" key="3">
    <source>
        <dbReference type="Proteomes" id="UP000093000"/>
    </source>
</evidence>
<dbReference type="InterPro" id="IPR013783">
    <property type="entry name" value="Ig-like_fold"/>
</dbReference>
<dbReference type="OrthoDB" id="2278152at2759"/>
<feature type="region of interest" description="Disordered" evidence="1">
    <location>
        <begin position="58"/>
        <end position="87"/>
    </location>
</feature>
<dbReference type="Proteomes" id="UP000093000">
    <property type="component" value="Unassembled WGS sequence"/>
</dbReference>
<reference evidence="2 3" key="1">
    <citation type="submission" date="2016-03" db="EMBL/GenBank/DDBJ databases">
        <title>Choanephora cucurbitarum.</title>
        <authorList>
            <person name="Min B."/>
            <person name="Park H."/>
            <person name="Park J.-H."/>
            <person name="Shin H.-D."/>
            <person name="Choi I.-G."/>
        </authorList>
    </citation>
    <scope>NUCLEOTIDE SEQUENCE [LARGE SCALE GENOMIC DNA]</scope>
    <source>
        <strain evidence="2 3">KUS-F28377</strain>
    </source>
</reference>
<feature type="compositionally biased region" description="Polar residues" evidence="1">
    <location>
        <begin position="74"/>
        <end position="84"/>
    </location>
</feature>
<keyword evidence="3" id="KW-1185">Reference proteome</keyword>
<name>A0A1C7MZ60_9FUNG</name>
<evidence type="ECO:0000313" key="2">
    <source>
        <dbReference type="EMBL" id="OBZ82113.1"/>
    </source>
</evidence>
<comment type="caution">
    <text evidence="2">The sequence shown here is derived from an EMBL/GenBank/DDBJ whole genome shotgun (WGS) entry which is preliminary data.</text>
</comment>
<sequence>MSKSNDLSLSFASGIGTEAIADEPFSQPDLYTDLDRLERSVEAEFELYLNQARSFPFHQDGLDSNHEQEESLGDQPSPSRQSISPGAYFGARSLPLNSIWSQQQQSFSDKYENDEEESEPHMEYKTEIDQLLALRFKSLPNKIHIRPRKKTNAPTHTRTTTATQTSSPKPCKLEPSPSSPLHFVCELSKETVYVKVIQLKLTNPNRKRCTFALFSAEQLLEFDQKEGLIAEQETVTINVSVKPSALREYQSETTTSHTLSDKLLVLIDTDQSYQYHIQIDFTQSSPTQPDDHSVAPTGRPKCRYCALEQGYPLYSLP</sequence>
<proteinExistence type="predicted"/>
<dbReference type="EMBL" id="LUGH01000950">
    <property type="protein sequence ID" value="OBZ82113.1"/>
    <property type="molecule type" value="Genomic_DNA"/>
</dbReference>
<accession>A0A1C7MZ60</accession>
<evidence type="ECO:0000256" key="1">
    <source>
        <dbReference type="SAM" id="MobiDB-lite"/>
    </source>
</evidence>
<protein>
    <recommendedName>
        <fullName evidence="4">MSP domain-containing protein</fullName>
    </recommendedName>
</protein>
<feature type="compositionally biased region" description="Basic and acidic residues" evidence="1">
    <location>
        <begin position="60"/>
        <end position="69"/>
    </location>
</feature>
<organism evidence="2 3">
    <name type="scientific">Choanephora cucurbitarum</name>
    <dbReference type="NCBI Taxonomy" id="101091"/>
    <lineage>
        <taxon>Eukaryota</taxon>
        <taxon>Fungi</taxon>
        <taxon>Fungi incertae sedis</taxon>
        <taxon>Mucoromycota</taxon>
        <taxon>Mucoromycotina</taxon>
        <taxon>Mucoromycetes</taxon>
        <taxon>Mucorales</taxon>
        <taxon>Mucorineae</taxon>
        <taxon>Choanephoraceae</taxon>
        <taxon>Choanephoroideae</taxon>
        <taxon>Choanephora</taxon>
    </lineage>
</organism>